<dbReference type="EMBL" id="KB522583">
    <property type="protein sequence ID" value="EMP37314.1"/>
    <property type="molecule type" value="Genomic_DNA"/>
</dbReference>
<reference evidence="2" key="1">
    <citation type="journal article" date="2013" name="Nat. Genet.">
        <title>The draft genomes of soft-shell turtle and green sea turtle yield insights into the development and evolution of the turtle-specific body plan.</title>
        <authorList>
            <person name="Wang Z."/>
            <person name="Pascual-Anaya J."/>
            <person name="Zadissa A."/>
            <person name="Li W."/>
            <person name="Niimura Y."/>
            <person name="Huang Z."/>
            <person name="Li C."/>
            <person name="White S."/>
            <person name="Xiong Z."/>
            <person name="Fang D."/>
            <person name="Wang B."/>
            <person name="Ming Y."/>
            <person name="Chen Y."/>
            <person name="Zheng Y."/>
            <person name="Kuraku S."/>
            <person name="Pignatelli M."/>
            <person name="Herrero J."/>
            <person name="Beal K."/>
            <person name="Nozawa M."/>
            <person name="Li Q."/>
            <person name="Wang J."/>
            <person name="Zhang H."/>
            <person name="Yu L."/>
            <person name="Shigenobu S."/>
            <person name="Wang J."/>
            <person name="Liu J."/>
            <person name="Flicek P."/>
            <person name="Searle S."/>
            <person name="Wang J."/>
            <person name="Kuratani S."/>
            <person name="Yin Y."/>
            <person name="Aken B."/>
            <person name="Zhang G."/>
            <person name="Irie N."/>
        </authorList>
    </citation>
    <scope>NUCLEOTIDE SEQUENCE [LARGE SCALE GENOMIC DNA]</scope>
</reference>
<evidence type="ECO:0000313" key="2">
    <source>
        <dbReference type="Proteomes" id="UP000031443"/>
    </source>
</evidence>
<dbReference type="AlphaFoldDB" id="M7BJG0"/>
<proteinExistence type="predicted"/>
<name>M7BJG0_CHEMY</name>
<keyword evidence="2" id="KW-1185">Reference proteome</keyword>
<sequence>MGLFIVEGGVQDLLLHGSRCLLTLALIGIQLDGEVSGIENEDVCNRVTKEIEVFSDWFLNVMVLDV</sequence>
<accession>M7BJG0</accession>
<dbReference type="Proteomes" id="UP000031443">
    <property type="component" value="Unassembled WGS sequence"/>
</dbReference>
<protein>
    <submittedName>
        <fullName evidence="1">Uncharacterized protein</fullName>
    </submittedName>
</protein>
<organism evidence="1 2">
    <name type="scientific">Chelonia mydas</name>
    <name type="common">Green sea-turtle</name>
    <name type="synonym">Chelonia agassizi</name>
    <dbReference type="NCBI Taxonomy" id="8469"/>
    <lineage>
        <taxon>Eukaryota</taxon>
        <taxon>Metazoa</taxon>
        <taxon>Chordata</taxon>
        <taxon>Craniata</taxon>
        <taxon>Vertebrata</taxon>
        <taxon>Euteleostomi</taxon>
        <taxon>Archelosauria</taxon>
        <taxon>Testudinata</taxon>
        <taxon>Testudines</taxon>
        <taxon>Cryptodira</taxon>
        <taxon>Durocryptodira</taxon>
        <taxon>Americhelydia</taxon>
        <taxon>Chelonioidea</taxon>
        <taxon>Cheloniidae</taxon>
        <taxon>Chelonia</taxon>
    </lineage>
</organism>
<gene>
    <name evidence="1" type="ORF">UY3_05503</name>
</gene>
<evidence type="ECO:0000313" key="1">
    <source>
        <dbReference type="EMBL" id="EMP37314.1"/>
    </source>
</evidence>